<sequence>MQGSSGNSCPSQPSIGRLIRSMIPQEIKTWRAQPAQKKAKAKQPHRGTPVRMTSCIFSRPVARVTSHPENITKYRRNEKKLEKPQRLCVFSRLQKHLLEDRNEELLCSLDITNVLAEAKVQSWNNPHTSPHFTSVPPQSLDKTVQESVQLSPSSFSQGVRMPIALQLSSSLFNQVVTTADIRRQAQKVKTARKRLAKALEADRLARQAETMGE</sequence>
<name>A0AAU9YST3_PHORO</name>
<evidence type="ECO:0000259" key="1">
    <source>
        <dbReference type="Pfam" id="PF14048"/>
    </source>
</evidence>
<proteinExistence type="predicted"/>
<evidence type="ECO:0000313" key="3">
    <source>
        <dbReference type="EMBL" id="CAH6777421.1"/>
    </source>
</evidence>
<organism evidence="3 4">
    <name type="scientific">Phodopus roborovskii</name>
    <name type="common">Roborovski's desert hamster</name>
    <name type="synonym">Cricetulus roborovskii</name>
    <dbReference type="NCBI Taxonomy" id="109678"/>
    <lineage>
        <taxon>Eukaryota</taxon>
        <taxon>Metazoa</taxon>
        <taxon>Chordata</taxon>
        <taxon>Craniata</taxon>
        <taxon>Vertebrata</taxon>
        <taxon>Euteleostomi</taxon>
        <taxon>Mammalia</taxon>
        <taxon>Eutheria</taxon>
        <taxon>Euarchontoglires</taxon>
        <taxon>Glires</taxon>
        <taxon>Rodentia</taxon>
        <taxon>Myomorpha</taxon>
        <taxon>Muroidea</taxon>
        <taxon>Cricetidae</taxon>
        <taxon>Cricetinae</taxon>
        <taxon>Phodopus</taxon>
    </lineage>
</organism>
<dbReference type="EMBL" id="CALSGD010000265">
    <property type="protein sequence ID" value="CAH6777421.1"/>
    <property type="molecule type" value="Genomic_DNA"/>
</dbReference>
<dbReference type="InterPro" id="IPR025884">
    <property type="entry name" value="MeCpG-bd_2/3_C_dom"/>
</dbReference>
<protein>
    <submittedName>
        <fullName evidence="3">Mbd3l2 protein</fullName>
    </submittedName>
</protein>
<gene>
    <name evidence="3" type="primary">Mbd3l2</name>
    <name evidence="3" type="ORF">PHOROB_LOCUS1345</name>
</gene>
<comment type="caution">
    <text evidence="3">The sequence shown here is derived from an EMBL/GenBank/DDBJ whole genome shotgun (WGS) entry which is preliminary data.</text>
</comment>
<dbReference type="GO" id="GO:0005634">
    <property type="term" value="C:nucleus"/>
    <property type="evidence" value="ECO:0007669"/>
    <property type="project" value="UniProtKB-ARBA"/>
</dbReference>
<keyword evidence="4" id="KW-1185">Reference proteome</keyword>
<reference evidence="3" key="1">
    <citation type="submission" date="2022-06" db="EMBL/GenBank/DDBJ databases">
        <authorList>
            <person name="Andreotti S."/>
            <person name="Wyler E."/>
        </authorList>
    </citation>
    <scope>NUCLEOTIDE SEQUENCE</scope>
</reference>
<feature type="domain" description="Methyl-CpG binding protein 2/3 C-terminal" evidence="1">
    <location>
        <begin position="106"/>
        <end position="199"/>
    </location>
</feature>
<dbReference type="Pfam" id="PF14048">
    <property type="entry name" value="MBD_C"/>
    <property type="match status" value="1"/>
</dbReference>
<feature type="domain" description="Methyl-CpG-binding" evidence="2">
    <location>
        <begin position="36"/>
        <end position="96"/>
    </location>
</feature>
<dbReference type="Proteomes" id="UP001152836">
    <property type="component" value="Unassembled WGS sequence"/>
</dbReference>
<evidence type="ECO:0000259" key="2">
    <source>
        <dbReference type="Pfam" id="PF16564"/>
    </source>
</evidence>
<dbReference type="InterPro" id="IPR032343">
    <property type="entry name" value="MBD2/MBD3_p55-bd"/>
</dbReference>
<dbReference type="AlphaFoldDB" id="A0AAU9YST3"/>
<dbReference type="Pfam" id="PF16564">
    <property type="entry name" value="MBDa"/>
    <property type="match status" value="1"/>
</dbReference>
<accession>A0AAU9YST3</accession>
<evidence type="ECO:0000313" key="4">
    <source>
        <dbReference type="Proteomes" id="UP001152836"/>
    </source>
</evidence>